<dbReference type="Gene3D" id="3.40.50.150">
    <property type="entry name" value="Vaccinia Virus protein VP39"/>
    <property type="match status" value="1"/>
</dbReference>
<organism evidence="7 8">
    <name type="scientific">Heliobacterium chlorum</name>
    <dbReference type="NCBI Taxonomy" id="2698"/>
    <lineage>
        <taxon>Bacteria</taxon>
        <taxon>Bacillati</taxon>
        <taxon>Bacillota</taxon>
        <taxon>Clostridia</taxon>
        <taxon>Eubacteriales</taxon>
        <taxon>Heliobacteriaceae</taxon>
        <taxon>Heliobacterium</taxon>
    </lineage>
</organism>
<protein>
    <submittedName>
        <fullName evidence="7">23S rRNA (Uracil(1939)-C(5))-methyltransferase RlmD</fullName>
        <ecNumber evidence="7">2.1.1.190</ecNumber>
    </submittedName>
</protein>
<dbReference type="PROSITE" id="PS01230">
    <property type="entry name" value="TRMA_1"/>
    <property type="match status" value="1"/>
</dbReference>
<evidence type="ECO:0000256" key="4">
    <source>
        <dbReference type="PROSITE-ProRule" id="PRU01024"/>
    </source>
</evidence>
<accession>A0ABR7T116</accession>
<evidence type="ECO:0000256" key="3">
    <source>
        <dbReference type="ARBA" id="ARBA00022691"/>
    </source>
</evidence>
<dbReference type="EMBL" id="JACVHF010000003">
    <property type="protein sequence ID" value="MBC9784005.1"/>
    <property type="molecule type" value="Genomic_DNA"/>
</dbReference>
<dbReference type="InterPro" id="IPR030391">
    <property type="entry name" value="MeTrfase_TrmA_CS"/>
</dbReference>
<dbReference type="PROSITE" id="PS01231">
    <property type="entry name" value="TRMA_2"/>
    <property type="match status" value="1"/>
</dbReference>
<dbReference type="Gene3D" id="2.40.50.140">
    <property type="entry name" value="Nucleic acid-binding proteins"/>
    <property type="match status" value="1"/>
</dbReference>
<dbReference type="SUPFAM" id="SSF53335">
    <property type="entry name" value="S-adenosyl-L-methionine-dependent methyltransferases"/>
    <property type="match status" value="1"/>
</dbReference>
<dbReference type="PANTHER" id="PTHR11061:SF30">
    <property type="entry name" value="TRNA (URACIL(54)-C(5))-METHYLTRANSFERASE"/>
    <property type="match status" value="1"/>
</dbReference>
<feature type="binding site" evidence="4">
    <location>
        <position position="379"/>
    </location>
    <ligand>
        <name>S-adenosyl-L-methionine</name>
        <dbReference type="ChEBI" id="CHEBI:59789"/>
    </ligand>
</feature>
<proteinExistence type="inferred from homology"/>
<dbReference type="InterPro" id="IPR030390">
    <property type="entry name" value="MeTrfase_TrmA_AS"/>
</dbReference>
<dbReference type="Pfam" id="PF01938">
    <property type="entry name" value="TRAM"/>
    <property type="match status" value="1"/>
</dbReference>
<dbReference type="InterPro" id="IPR010280">
    <property type="entry name" value="U5_MeTrfase_fam"/>
</dbReference>
<dbReference type="InterPro" id="IPR012340">
    <property type="entry name" value="NA-bd_OB-fold"/>
</dbReference>
<reference evidence="7 8" key="1">
    <citation type="submission" date="2020-07" db="EMBL/GenBank/DDBJ databases">
        <title>Draft whole-genome sequence of Heliobacterium chlorum DSM 3682, type strain.</title>
        <authorList>
            <person name="Kyndt J.A."/>
            <person name="Meyer T.E."/>
            <person name="Imhoff J.F."/>
        </authorList>
    </citation>
    <scope>NUCLEOTIDE SEQUENCE [LARGE SCALE GENOMIC DNA]</scope>
    <source>
        <strain evidence="7 8">DSM 3682</strain>
    </source>
</reference>
<feature type="active site" description="Nucleophile" evidence="4">
    <location>
        <position position="406"/>
    </location>
</feature>
<dbReference type="Proteomes" id="UP000617402">
    <property type="component" value="Unassembled WGS sequence"/>
</dbReference>
<dbReference type="EC" id="2.1.1.190" evidence="7"/>
<feature type="domain" description="TRAM" evidence="6">
    <location>
        <begin position="1"/>
        <end position="58"/>
    </location>
</feature>
<dbReference type="InterPro" id="IPR029063">
    <property type="entry name" value="SAM-dependent_MTases_sf"/>
</dbReference>
<evidence type="ECO:0000313" key="8">
    <source>
        <dbReference type="Proteomes" id="UP000617402"/>
    </source>
</evidence>
<dbReference type="Pfam" id="PF05958">
    <property type="entry name" value="tRNA_U5-meth_tr"/>
    <property type="match status" value="1"/>
</dbReference>
<feature type="binding site" evidence="4">
    <location>
        <position position="281"/>
    </location>
    <ligand>
        <name>S-adenosyl-L-methionine</name>
        <dbReference type="ChEBI" id="CHEBI:59789"/>
    </ligand>
</feature>
<dbReference type="PROSITE" id="PS51687">
    <property type="entry name" value="SAM_MT_RNA_M5U"/>
    <property type="match status" value="1"/>
</dbReference>
<keyword evidence="3 4" id="KW-0949">S-adenosyl-L-methionine</keyword>
<evidence type="ECO:0000256" key="2">
    <source>
        <dbReference type="ARBA" id="ARBA00022679"/>
    </source>
</evidence>
<dbReference type="InterPro" id="IPR002792">
    <property type="entry name" value="TRAM_dom"/>
</dbReference>
<evidence type="ECO:0000256" key="1">
    <source>
        <dbReference type="ARBA" id="ARBA00022603"/>
    </source>
</evidence>
<keyword evidence="1 4" id="KW-0489">Methyltransferase</keyword>
<feature type="binding site" evidence="4">
    <location>
        <position position="331"/>
    </location>
    <ligand>
        <name>S-adenosyl-L-methionine</name>
        <dbReference type="ChEBI" id="CHEBI:59789"/>
    </ligand>
</feature>
<comment type="similarity">
    <text evidence="4">Belongs to the class I-like SAM-binding methyltransferase superfamily. RNA M5U methyltransferase family.</text>
</comment>
<dbReference type="Gene3D" id="2.40.50.1070">
    <property type="match status" value="1"/>
</dbReference>
<dbReference type="RefSeq" id="WP_188039122.1">
    <property type="nucleotide sequence ID" value="NZ_JACVHF010000003.1"/>
</dbReference>
<feature type="active site" evidence="5">
    <location>
        <position position="406"/>
    </location>
</feature>
<comment type="caution">
    <text evidence="7">The sequence shown here is derived from an EMBL/GenBank/DDBJ whole genome shotgun (WGS) entry which is preliminary data.</text>
</comment>
<dbReference type="PANTHER" id="PTHR11061">
    <property type="entry name" value="RNA M5U METHYLTRANSFERASE"/>
    <property type="match status" value="1"/>
</dbReference>
<keyword evidence="8" id="KW-1185">Reference proteome</keyword>
<evidence type="ECO:0000256" key="5">
    <source>
        <dbReference type="PROSITE-ProRule" id="PRU10015"/>
    </source>
</evidence>
<dbReference type="GO" id="GO:0032259">
    <property type="term" value="P:methylation"/>
    <property type="evidence" value="ECO:0007669"/>
    <property type="project" value="UniProtKB-KW"/>
</dbReference>
<evidence type="ECO:0000259" key="6">
    <source>
        <dbReference type="PROSITE" id="PS50926"/>
    </source>
</evidence>
<dbReference type="SUPFAM" id="SSF50249">
    <property type="entry name" value="Nucleic acid-binding proteins"/>
    <property type="match status" value="1"/>
</dbReference>
<name>A0ABR7T116_HELCL</name>
<feature type="binding site" evidence="4">
    <location>
        <position position="310"/>
    </location>
    <ligand>
        <name>S-adenosyl-L-methionine</name>
        <dbReference type="ChEBI" id="CHEBI:59789"/>
    </ligand>
</feature>
<dbReference type="NCBIfam" id="TIGR00479">
    <property type="entry name" value="rumA"/>
    <property type="match status" value="1"/>
</dbReference>
<keyword evidence="2 4" id="KW-0808">Transferase</keyword>
<sequence length="448" mass="49719">MKVGDIGNYHIERVTLQGEGVARPEGKVMFIPACLPGEDVQAKATQVKKNYSRGELKTVVTPAKGRVQAPCPVFGACGGCQLQMMDYPLQLSVKEEGVKDGLHRLGRIKDAPVGPVVGTDHPWRYRNRVQMHLQRRNDGSLGMGYFRYNSRELIEHDDCPLLPESFPPVLKAVRSSIQDINREGELPLRHLVLKSADPSGEMMIIFVLSEWRSPYRSKMKSLASQLMDSEKKLVSVYVNINPKEEGEVLGREYPLYFGKNRLEEKMAGGLRLQIGPASFLQVNPRQTEELYRLTAEACSLTGQETVIDAYCGVGSISLYLAKQCKKVVGIEEVEMAVEDANQNAALNGIENAEFVAGKVEDVLPAYLKEGNPVDVVVLDPPRKGCHERVLEVIADAQPSRIVYVSCDPASLARDASRLVERGWQIEQAIPVDMFPQTGHVETVCLFSK</sequence>
<dbReference type="CDD" id="cd02440">
    <property type="entry name" value="AdoMet_MTases"/>
    <property type="match status" value="1"/>
</dbReference>
<gene>
    <name evidence="7" type="primary">rlmD</name>
    <name evidence="7" type="ORF">H1S01_05700</name>
</gene>
<dbReference type="PROSITE" id="PS50926">
    <property type="entry name" value="TRAM"/>
    <property type="match status" value="1"/>
</dbReference>
<dbReference type="GO" id="GO:0008168">
    <property type="term" value="F:methyltransferase activity"/>
    <property type="evidence" value="ECO:0007669"/>
    <property type="project" value="UniProtKB-KW"/>
</dbReference>
<evidence type="ECO:0000313" key="7">
    <source>
        <dbReference type="EMBL" id="MBC9784005.1"/>
    </source>
</evidence>